<sequence>MASEKNGSRNLLLPIILAEGWLKRENAEKLCCIVDYQVLYIWSWTESLTCSLAAYMTVKCQVRCNAQIFIVQVYQSSMHDSQMSGALQRSDLHSSSVPEQHA</sequence>
<protein>
    <submittedName>
        <fullName evidence="1">Uncharacterized protein</fullName>
    </submittedName>
</protein>
<gene>
    <name evidence="1" type="ORF">SK128_020791</name>
</gene>
<comment type="caution">
    <text evidence="1">The sequence shown here is derived from an EMBL/GenBank/DDBJ whole genome shotgun (WGS) entry which is preliminary data.</text>
</comment>
<dbReference type="EMBL" id="JAXCGZ010007340">
    <property type="protein sequence ID" value="KAK7079364.1"/>
    <property type="molecule type" value="Genomic_DNA"/>
</dbReference>
<keyword evidence="2" id="KW-1185">Reference proteome</keyword>
<accession>A0AAN8XHN1</accession>
<dbReference type="Proteomes" id="UP001381693">
    <property type="component" value="Unassembled WGS sequence"/>
</dbReference>
<evidence type="ECO:0000313" key="2">
    <source>
        <dbReference type="Proteomes" id="UP001381693"/>
    </source>
</evidence>
<name>A0AAN8XHN1_HALRR</name>
<organism evidence="1 2">
    <name type="scientific">Halocaridina rubra</name>
    <name type="common">Hawaiian red shrimp</name>
    <dbReference type="NCBI Taxonomy" id="373956"/>
    <lineage>
        <taxon>Eukaryota</taxon>
        <taxon>Metazoa</taxon>
        <taxon>Ecdysozoa</taxon>
        <taxon>Arthropoda</taxon>
        <taxon>Crustacea</taxon>
        <taxon>Multicrustacea</taxon>
        <taxon>Malacostraca</taxon>
        <taxon>Eumalacostraca</taxon>
        <taxon>Eucarida</taxon>
        <taxon>Decapoda</taxon>
        <taxon>Pleocyemata</taxon>
        <taxon>Caridea</taxon>
        <taxon>Atyoidea</taxon>
        <taxon>Atyidae</taxon>
        <taxon>Halocaridina</taxon>
    </lineage>
</organism>
<reference evidence="1 2" key="1">
    <citation type="submission" date="2023-11" db="EMBL/GenBank/DDBJ databases">
        <title>Halocaridina rubra genome assembly.</title>
        <authorList>
            <person name="Smith C."/>
        </authorList>
    </citation>
    <scope>NUCLEOTIDE SEQUENCE [LARGE SCALE GENOMIC DNA]</scope>
    <source>
        <strain evidence="1">EP-1</strain>
        <tissue evidence="1">Whole</tissue>
    </source>
</reference>
<dbReference type="AlphaFoldDB" id="A0AAN8XHN1"/>
<evidence type="ECO:0000313" key="1">
    <source>
        <dbReference type="EMBL" id="KAK7079364.1"/>
    </source>
</evidence>
<proteinExistence type="predicted"/>